<evidence type="ECO:0000313" key="10">
    <source>
        <dbReference type="Proteomes" id="UP000204663"/>
    </source>
</evidence>
<name>A1YJA8_NPVSF</name>
<protein>
    <submittedName>
        <fullName evidence="1">Uncharacterized protein</fullName>
    </submittedName>
</protein>
<evidence type="ECO:0000313" key="2">
    <source>
        <dbReference type="EMBL" id="ACA02675.1"/>
    </source>
</evidence>
<sequence length="183" mass="21898">MDEGKLCLVIDSFRRQLRLLNKRVLLIQENIDFEEPLPDLENLKNNLTKIRSDLKYVLQCAENNIDTNLDVYISHHTINELDFMLRSWEKCLLDNIPFDIDEFNVTLKTCVYMFNNVKRINFKNYMTTKPLYDNNNIESFVHQVCMYCKRSNKYTYMLNSIRNLVDICDKIKVRLSMYELGTE</sequence>
<evidence type="ECO:0000313" key="9">
    <source>
        <dbReference type="EMBL" id="QWS70874.1"/>
    </source>
</evidence>
<dbReference type="EMBL" id="HM595733">
    <property type="protein sequence ID" value="ADV91351.1"/>
    <property type="molecule type" value="Genomic_DNA"/>
</dbReference>
<dbReference type="EMBL" id="KF891883">
    <property type="protein sequence ID" value="AIW01530.1"/>
    <property type="molecule type" value="Genomic_DNA"/>
</dbReference>
<evidence type="ECO:0000313" key="3">
    <source>
        <dbReference type="EMBL" id="ADV91351.1"/>
    </source>
</evidence>
<evidence type="ECO:0000313" key="6">
    <source>
        <dbReference type="EMBL" id="QED40031.1"/>
    </source>
</evidence>
<evidence type="ECO:0000313" key="1">
    <source>
        <dbReference type="EMBL" id="ABM45828.1"/>
    </source>
</evidence>
<keyword evidence="10" id="KW-1185">Reference proteome</keyword>
<reference evidence="1 10" key="2">
    <citation type="journal article" date="2008" name="J. Gen. Virol.">
        <title>Genomic sequence analysis of a fast-killing isolate of Spodoptera frugiperda multiple nucleopolyhedrovirus.</title>
        <authorList>
            <person name="Harrison R.L."/>
            <person name="Puttler B."/>
            <person name="Popham H.J."/>
        </authorList>
    </citation>
    <scope>NUCLEOTIDE SEQUENCE [LARGE SCALE GENOMIC DNA]</scope>
    <source>
        <strain evidence="1">3AP2</strain>
    </source>
</reference>
<organism evidence="1 10">
    <name type="scientific">Spodoptera frugiperda nuclear polyhedrosis virus</name>
    <name type="common">SfNPV</name>
    <dbReference type="NCBI Taxonomy" id="10455"/>
    <lineage>
        <taxon>Viruses</taxon>
        <taxon>Viruses incertae sedis</taxon>
        <taxon>Naldaviricetes</taxon>
        <taxon>Lefavirales</taxon>
        <taxon>Baculoviridae</taxon>
        <taxon>Alphabaculovirus</taxon>
        <taxon>Alphabaculovirus spofrugiperdae</taxon>
    </lineage>
</organism>
<organismHost>
    <name type="scientific">Lepidoptera</name>
    <name type="common">moths &amp; butterflies</name>
    <dbReference type="NCBI Taxonomy" id="7088"/>
</organismHost>
<dbReference type="EMBL" id="MZ292981">
    <property type="protein sequence ID" value="QWS70874.1"/>
    <property type="molecule type" value="Genomic_DNA"/>
</dbReference>
<reference evidence="1" key="4">
    <citation type="submission" date="2009-09" db="EMBL/GenBank/DDBJ databases">
        <authorList>
            <person name="Harrison R.L."/>
            <person name="Puttler B."/>
            <person name="Popham H.J."/>
        </authorList>
    </citation>
    <scope>NUCLEOTIDE SEQUENCE</scope>
    <source>
        <strain evidence="1">3AP2</strain>
    </source>
</reference>
<dbReference type="EMBL" id="EU258200">
    <property type="protein sequence ID" value="ACA02675.1"/>
    <property type="molecule type" value="Genomic_DNA"/>
</dbReference>
<reference evidence="2" key="3">
    <citation type="journal article" date="2008" name="J. Gen. Virol.">
        <title>Analysis of the genome of Spodoptera frugiperda nucleopolyhedrovirus (SfMNPV-19) and of the high genomic heterogeneity in group II nucleopolyhedroviruses.</title>
        <authorList>
            <person name="Wolff J.L."/>
            <person name="Valicente F.H."/>
            <person name="Martins R."/>
            <person name="Oliveira J.V."/>
            <person name="Zanotto P.M."/>
        </authorList>
    </citation>
    <scope>NUCLEOTIDE SEQUENCE</scope>
    <source>
        <strain evidence="2">19</strain>
    </source>
</reference>
<proteinExistence type="predicted"/>
<reference evidence="2" key="1">
    <citation type="submission" date="2007-10" db="EMBL/GenBank/DDBJ databases">
        <authorList>
            <person name="Wolff J.L.C."/>
            <person name="Valicente F.H."/>
            <person name="Oliveira J.V.C."/>
            <person name="Zanotto P.M.A."/>
        </authorList>
    </citation>
    <scope>NUCLEOTIDE SEQUENCE</scope>
    <source>
        <strain evidence="2">19</strain>
    </source>
</reference>
<dbReference type="KEGG" id="vg:5176044"/>
<evidence type="ECO:0000313" key="5">
    <source>
        <dbReference type="EMBL" id="AIW01530.1"/>
    </source>
</evidence>
<reference evidence="5" key="7">
    <citation type="submission" date="2013-11" db="EMBL/GenBank/DDBJ databases">
        <authorList>
            <person name="Hoang H.T."/>
            <person name="Killian M.L."/>
            <person name="Madson D.M."/>
            <person name="Arruda P.H.E."/>
            <person name="Sun D."/>
            <person name="Schwartz K.J."/>
            <person name="Yoon K."/>
        </authorList>
    </citation>
    <scope>NUCLEOTIDE SEQUENCE</scope>
    <source>
        <strain evidence="5">Colombian</strain>
    </source>
</reference>
<dbReference type="EMBL" id="MK503925">
    <property type="protein sequence ID" value="QED40318.1"/>
    <property type="molecule type" value="Genomic_DNA"/>
</dbReference>
<reference evidence="3" key="5">
    <citation type="journal article" date="2011" name="J. Invertebr. Pathol.">
        <title>Sequence comparison between three geographically distinct Spodoptera frugiperda multiple nucleopolyhedrovirus isolates: Detecting positively selected genes.</title>
        <authorList>
            <person name="Simon O."/>
            <person name="Palma L."/>
            <person name="Beperet I."/>
            <person name="Munoz D."/>
            <person name="Lopez-Ferber M."/>
            <person name="Caballero P."/>
            <person name="Williams T."/>
        </authorList>
    </citation>
    <scope>NUCLEOTIDE SEQUENCE</scope>
    <source>
        <strain evidence="3">Nicaraguan</strain>
    </source>
</reference>
<reference evidence="4" key="6">
    <citation type="journal article" date="2012" name="J. Invertebr. Pathol.">
        <title>Analysis of a naturally-occurring deletion mutant of Spodoptera frugiperda multiple nucleopolyhedrovirus reveals sf58 as a new per os infectivity factor of lepidopteran-infecting baculoviruses.</title>
        <authorList>
            <person name="Simon O."/>
            <person name="Palma L."/>
            <person name="Williams T."/>
            <person name="Lopez-Ferber M."/>
            <person name="Caballero P."/>
        </authorList>
    </citation>
    <scope>NUCLEOTIDE SEQUENCE</scope>
    <source>
        <strain evidence="4">Nicaraguan</strain>
    </source>
</reference>
<reference evidence="5" key="8">
    <citation type="journal article" date="2015" name="BMC Genomics">
        <title>Evidence of recent interspecies horizontal gene transfer regarding nucleopolyhedrovirus infection of Spodoptera frugiperda.</title>
        <authorList>
            <person name="Barrera G.P."/>
            <person name="Belaich M.N."/>
            <person name="Patarroyo M.A."/>
            <person name="Villamizar L.F."/>
            <person name="Ghiringhelli P.D."/>
        </authorList>
    </citation>
    <scope>NUCLEOTIDE SEQUENCE</scope>
    <source>
        <strain evidence="5">Colombian</strain>
    </source>
</reference>
<evidence type="ECO:0000313" key="7">
    <source>
        <dbReference type="EMBL" id="QED40176.1"/>
    </source>
</evidence>
<accession>A1YJA8</accession>
<reference evidence="9" key="10">
    <citation type="submission" date="2021-05" db="EMBL/GenBank/DDBJ databases">
        <title>Genome sequence of the Spodoptera frugiperda multiple nucleopolyhedrovirus (SfMNPV) isolated from the fall armyworm, Spodoptera frugiperda, in Nigeria, Africa.</title>
        <authorList>
            <person name="Wennmann J.T."/>
            <person name="Tepa-Yotto G.T."/>
            <person name="Jehle J.A."/>
            <person name="Goergen G."/>
        </authorList>
    </citation>
    <scope>NUCLEOTIDE SEQUENCE</scope>
    <source>
        <strain evidence="9">KA1</strain>
    </source>
</reference>
<evidence type="ECO:0000313" key="8">
    <source>
        <dbReference type="EMBL" id="QED40318.1"/>
    </source>
</evidence>
<gene>
    <name evidence="9" type="primary">hypothetical protein</name>
    <name evidence="3" type="ORF">Sf118</name>
</gene>
<evidence type="ECO:0000313" key="4">
    <source>
        <dbReference type="EMBL" id="AFH59062.1"/>
    </source>
</evidence>
<dbReference type="EMBL" id="MK503923">
    <property type="protein sequence ID" value="QED40031.1"/>
    <property type="molecule type" value="Genomic_DNA"/>
</dbReference>
<reference evidence="6" key="9">
    <citation type="submission" date="2019-02" db="EMBL/GenBank/DDBJ databases">
        <title>Genetic diversity of Spodoptera frugiperda multiple nucleopolyhedovirus and pathogenicity against corn- and rice-strain S. frugiperda larvae.</title>
        <authorList>
            <person name="Harrison R.L."/>
            <person name="Rowley D.L."/>
            <person name="Popham H.J."/>
        </authorList>
    </citation>
    <scope>NUCLEOTIDE SEQUENCE</scope>
    <source>
        <strain evidence="8">IIBBL BCIPV 1197</strain>
        <strain evidence="6">IIBBL BCIPV 281</strain>
        <strain evidence="7">IIBBL BCIPV 459</strain>
    </source>
</reference>
<dbReference type="Proteomes" id="UP000204663">
    <property type="component" value="Segment"/>
</dbReference>
<dbReference type="EMBL" id="JF899325">
    <property type="protein sequence ID" value="AFH59062.1"/>
    <property type="molecule type" value="Genomic_DNA"/>
</dbReference>
<dbReference type="EMBL" id="MK503924">
    <property type="protein sequence ID" value="QED40176.1"/>
    <property type="molecule type" value="Genomic_DNA"/>
</dbReference>
<dbReference type="EMBL" id="EF035042">
    <property type="protein sequence ID" value="ABM45828.1"/>
    <property type="molecule type" value="Genomic_DNA"/>
</dbReference>
<dbReference type="RefSeq" id="YP_001036410.1">
    <property type="nucleotide sequence ID" value="NC_009011.2"/>
</dbReference>